<dbReference type="Gene3D" id="2.130.10.10">
    <property type="entry name" value="YVTN repeat-like/Quinoprotein amine dehydrogenase"/>
    <property type="match status" value="2"/>
</dbReference>
<feature type="signal peptide" evidence="2">
    <location>
        <begin position="1"/>
        <end position="19"/>
    </location>
</feature>
<organism evidence="4">
    <name type="scientific">uncultured Thermomicrobiales bacterium</name>
    <dbReference type="NCBI Taxonomy" id="1645740"/>
    <lineage>
        <taxon>Bacteria</taxon>
        <taxon>Pseudomonadati</taxon>
        <taxon>Thermomicrobiota</taxon>
        <taxon>Thermomicrobia</taxon>
        <taxon>Thermomicrobiales</taxon>
        <taxon>environmental samples</taxon>
    </lineage>
</organism>
<evidence type="ECO:0000256" key="1">
    <source>
        <dbReference type="ARBA" id="ARBA00022729"/>
    </source>
</evidence>
<evidence type="ECO:0000256" key="2">
    <source>
        <dbReference type="SAM" id="SignalP"/>
    </source>
</evidence>
<dbReference type="Pfam" id="PF21783">
    <property type="entry name" value="YNCE"/>
    <property type="match status" value="1"/>
</dbReference>
<dbReference type="EMBL" id="CADCWN010000179">
    <property type="protein sequence ID" value="CAA9574386.1"/>
    <property type="molecule type" value="Genomic_DNA"/>
</dbReference>
<keyword evidence="1 2" id="KW-0732">Signal</keyword>
<dbReference type="InterPro" id="IPR051200">
    <property type="entry name" value="Host-pathogen_enzymatic-act"/>
</dbReference>
<evidence type="ECO:0000259" key="3">
    <source>
        <dbReference type="Pfam" id="PF21783"/>
    </source>
</evidence>
<feature type="domain" description="YNCE-like beta-propeller" evidence="3">
    <location>
        <begin position="248"/>
        <end position="534"/>
    </location>
</feature>
<proteinExistence type="predicted"/>
<feature type="chain" id="PRO_5027074548" description="YNCE-like beta-propeller domain-containing protein" evidence="2">
    <location>
        <begin position="20"/>
        <end position="552"/>
    </location>
</feature>
<reference evidence="4" key="1">
    <citation type="submission" date="2020-02" db="EMBL/GenBank/DDBJ databases">
        <authorList>
            <person name="Meier V. D."/>
        </authorList>
    </citation>
    <scope>NUCLEOTIDE SEQUENCE</scope>
    <source>
        <strain evidence="4">AVDCRST_MAG18</strain>
    </source>
</reference>
<gene>
    <name evidence="4" type="ORF">AVDCRST_MAG18-2369</name>
</gene>
<dbReference type="AlphaFoldDB" id="A0A6J4VEW5"/>
<protein>
    <recommendedName>
        <fullName evidence="3">YNCE-like beta-propeller domain-containing protein</fullName>
    </recommendedName>
</protein>
<dbReference type="InterPro" id="IPR011045">
    <property type="entry name" value="N2O_reductase_N"/>
</dbReference>
<dbReference type="PANTHER" id="PTHR47197:SF3">
    <property type="entry name" value="DIHYDRO-HEME D1 DEHYDROGENASE"/>
    <property type="match status" value="1"/>
</dbReference>
<sequence length="552" mass="59690">MRRTLVLLVLLAPGLLGLAAPAPGAVATTAASAPGLERCFAETGKCIRGLFYAYWLENGALERQGYPLTDEFDETDPASGQTHRAQYFERARFEYHQELVNTPYVVLLGALGRQEFAAHYPQGRPPTNTTGEACFAQTGRCIAGAFRDYWERTGGLEQHGYPLSDEFTERSRSDDKDYTVQYFERARFEYHPEFAGTPAAVLLGLIGAQQFAARYPHGQPTAQTGPAINVWAATTGAISPALADIPPRVYVPDELRGDIAVIDPQTFQIVDRYPSGKTAHHVGPGPDFSKLYVNNMGSNTLLEIDARSGKPTRTIAAAVPYNLYFTTDGSKAIVAAEPNNRLDFYDPVSWQLIKSLPMGCSGVDHLDMSADGRYLLVSCEFDGQVIKVDTVRMAVVGRVALGGLPVDVKLSPDGSVFYIANQGRHGVSIVDPIAMREIGFLPTGQGAHGMAISRDTRSLYVTNRLAGTISVIDFATGTIGATWYIGGSPDMVQVSPDGTQLWTSGRFNGAVYVVDTGSGQLIQAIRTGTAPHGLAYFPQPGRISIGHNGVYR</sequence>
<evidence type="ECO:0000313" key="4">
    <source>
        <dbReference type="EMBL" id="CAA9574386.1"/>
    </source>
</evidence>
<name>A0A6J4VEW5_9BACT</name>
<dbReference type="SUPFAM" id="SSF50974">
    <property type="entry name" value="Nitrous oxide reductase, N-terminal domain"/>
    <property type="match status" value="1"/>
</dbReference>
<dbReference type="InterPro" id="IPR015943">
    <property type="entry name" value="WD40/YVTN_repeat-like_dom_sf"/>
</dbReference>
<dbReference type="PANTHER" id="PTHR47197">
    <property type="entry name" value="PROTEIN NIRF"/>
    <property type="match status" value="1"/>
</dbReference>
<accession>A0A6J4VEW5</accession>
<dbReference type="InterPro" id="IPR048433">
    <property type="entry name" value="YNCE-like_beta-prop"/>
</dbReference>